<keyword evidence="4" id="KW-0319">Glycerol metabolism</keyword>
<dbReference type="Gene3D" id="1.10.8.870">
    <property type="entry name" value="Alpha-glycerophosphate oxidase, cap domain"/>
    <property type="match status" value="1"/>
</dbReference>
<dbReference type="InterPro" id="IPR006076">
    <property type="entry name" value="FAD-dep_OxRdtase"/>
</dbReference>
<gene>
    <name evidence="9" type="ORF">SAMN05216370_0435</name>
</gene>
<evidence type="ECO:0000313" key="9">
    <source>
        <dbReference type="EMBL" id="SCW32499.1"/>
    </source>
</evidence>
<comment type="caution">
    <text evidence="9">The sequence shown here is derived from an EMBL/GenBank/DDBJ whole genome shotgun (WGS) entry which is preliminary data.</text>
</comment>
<dbReference type="Proteomes" id="UP000242418">
    <property type="component" value="Unassembled WGS sequence"/>
</dbReference>
<organism evidence="9 10">
    <name type="scientific">Pseudomonas peli</name>
    <dbReference type="NCBI Taxonomy" id="592361"/>
    <lineage>
        <taxon>Bacteria</taxon>
        <taxon>Pseudomonadati</taxon>
        <taxon>Pseudomonadota</taxon>
        <taxon>Gammaproteobacteria</taxon>
        <taxon>Pseudomonadales</taxon>
        <taxon>Pseudomonadaceae</taxon>
        <taxon>Pseudomonas</taxon>
    </lineage>
</organism>
<dbReference type="InterPro" id="IPR000447">
    <property type="entry name" value="G3P_DH_FAD-dep"/>
</dbReference>
<dbReference type="InterPro" id="IPR031656">
    <property type="entry name" value="DAO_C"/>
</dbReference>
<dbReference type="GO" id="GO:0004368">
    <property type="term" value="F:glycerol-3-phosphate dehydrogenase (quinone) activity"/>
    <property type="evidence" value="ECO:0007669"/>
    <property type="project" value="InterPro"/>
</dbReference>
<evidence type="ECO:0000256" key="6">
    <source>
        <dbReference type="ARBA" id="ARBA00023002"/>
    </source>
</evidence>
<comment type="similarity">
    <text evidence="2">Belongs to the FAD-dependent glycerol-3-phosphate dehydrogenase family.</text>
</comment>
<reference evidence="9 10" key="1">
    <citation type="submission" date="2016-10" db="EMBL/GenBank/DDBJ databases">
        <authorList>
            <person name="Varghese N."/>
            <person name="Submissions S."/>
        </authorList>
    </citation>
    <scope>NUCLEOTIDE SEQUENCE [LARGE SCALE GENOMIC DNA]</scope>
    <source>
        <strain evidence="9 10">DSM 17833</strain>
    </source>
</reference>
<protein>
    <submittedName>
        <fullName evidence="9">Glycerol-3-phosphate dehydrogenase</fullName>
    </submittedName>
</protein>
<dbReference type="GO" id="GO:0006071">
    <property type="term" value="P:glycerol metabolic process"/>
    <property type="evidence" value="ECO:0007669"/>
    <property type="project" value="UniProtKB-KW"/>
</dbReference>
<keyword evidence="3" id="KW-0285">Flavoprotein</keyword>
<dbReference type="PRINTS" id="PR01001">
    <property type="entry name" value="FADG3PDH"/>
</dbReference>
<evidence type="ECO:0000256" key="5">
    <source>
        <dbReference type="ARBA" id="ARBA00022827"/>
    </source>
</evidence>
<feature type="domain" description="FAD dependent oxidoreductase" evidence="7">
    <location>
        <begin position="22"/>
        <end position="345"/>
    </location>
</feature>
<keyword evidence="10" id="KW-1185">Reference proteome</keyword>
<evidence type="ECO:0000256" key="2">
    <source>
        <dbReference type="ARBA" id="ARBA00007330"/>
    </source>
</evidence>
<evidence type="ECO:0000256" key="3">
    <source>
        <dbReference type="ARBA" id="ARBA00022630"/>
    </source>
</evidence>
<keyword evidence="6" id="KW-0560">Oxidoreductase</keyword>
<dbReference type="PANTHER" id="PTHR11985">
    <property type="entry name" value="GLYCEROL-3-PHOSPHATE DEHYDROGENASE"/>
    <property type="match status" value="1"/>
</dbReference>
<dbReference type="Gene3D" id="3.50.50.60">
    <property type="entry name" value="FAD/NAD(P)-binding domain"/>
    <property type="match status" value="1"/>
</dbReference>
<dbReference type="Gene3D" id="3.30.9.10">
    <property type="entry name" value="D-Amino Acid Oxidase, subunit A, domain 2"/>
    <property type="match status" value="1"/>
</dbReference>
<proteinExistence type="inferred from homology"/>
<evidence type="ECO:0000313" key="10">
    <source>
        <dbReference type="Proteomes" id="UP000242418"/>
    </source>
</evidence>
<evidence type="ECO:0000256" key="1">
    <source>
        <dbReference type="ARBA" id="ARBA00001974"/>
    </source>
</evidence>
<evidence type="ECO:0000259" key="8">
    <source>
        <dbReference type="Pfam" id="PF16901"/>
    </source>
</evidence>
<name>A0AB37Z2V0_9PSED</name>
<evidence type="ECO:0000259" key="7">
    <source>
        <dbReference type="Pfam" id="PF01266"/>
    </source>
</evidence>
<keyword evidence="5" id="KW-0274">FAD</keyword>
<dbReference type="EMBL" id="FMTL01000001">
    <property type="protein sequence ID" value="SCW32499.1"/>
    <property type="molecule type" value="Genomic_DNA"/>
</dbReference>
<dbReference type="AlphaFoldDB" id="A0AB37Z2V0"/>
<evidence type="ECO:0000256" key="4">
    <source>
        <dbReference type="ARBA" id="ARBA00022798"/>
    </source>
</evidence>
<dbReference type="Pfam" id="PF01266">
    <property type="entry name" value="DAO"/>
    <property type="match status" value="1"/>
</dbReference>
<sequence>MSQWNAAWREQALPELAARDWDLIVVGGGISGAGILREAARRGWKCLLLEQRDFAWGTSSRSSKMVHGGLRYIAKGQFGLTRDSVRERERLLQEAPGLVDPLSFIMAHYQGGFPGPRVFGGLLAVYDALAGKRNHLYYPLQQLRYLAPGLKEDGLLGGTRFFDAVTDDARLVQRVLGEARAEGGEALNGMRVVELRREDGRVTGLLAEDSESGLQYRFKTRAVAQATGAWADQLRQKTGLEHIRPLRGSHLLVPAWRLSVAHAFSFMHAADKRPVFVFPWEGATVIGTTDLDHPAPLAEEARISPDEVDYLLAACGQQFPAAAINAADVLSTWAGVRPVVTDGSEGRKPSDEKREHALWVEPGCVTLAGGKLTTFRLLALEVLQVCAPMVGRTLDDQGAATFVALPQQPMPQLSPVQQKRLMGRYGRALPRVLALLDELGVEQVSGTDTLWAELAWAAEQELVLHLDDLLLRRTRLGLLLACGAGAELPRIRALCQARLGWDDERWQEEEQAYRQLWQRCYSLPAEDGSRVRTAS</sequence>
<dbReference type="GO" id="GO:0046168">
    <property type="term" value="P:glycerol-3-phosphate catabolic process"/>
    <property type="evidence" value="ECO:0007669"/>
    <property type="project" value="TreeGrafter"/>
</dbReference>
<dbReference type="RefSeq" id="WP_090248085.1">
    <property type="nucleotide sequence ID" value="NZ_FMTL01000001.1"/>
</dbReference>
<dbReference type="InterPro" id="IPR038299">
    <property type="entry name" value="DAO_C_sf"/>
</dbReference>
<dbReference type="InterPro" id="IPR036188">
    <property type="entry name" value="FAD/NAD-bd_sf"/>
</dbReference>
<dbReference type="PANTHER" id="PTHR11985:SF35">
    <property type="entry name" value="ANAEROBIC GLYCEROL-3-PHOSPHATE DEHYDROGENASE SUBUNIT A"/>
    <property type="match status" value="1"/>
</dbReference>
<feature type="domain" description="Alpha-glycerophosphate oxidase C-terminal" evidence="8">
    <location>
        <begin position="412"/>
        <end position="505"/>
    </location>
</feature>
<accession>A0AB37Z2V0</accession>
<dbReference type="Pfam" id="PF16901">
    <property type="entry name" value="DAO_C"/>
    <property type="match status" value="1"/>
</dbReference>
<comment type="cofactor">
    <cofactor evidence="1">
        <name>FAD</name>
        <dbReference type="ChEBI" id="CHEBI:57692"/>
    </cofactor>
</comment>
<dbReference type="SUPFAM" id="SSF51905">
    <property type="entry name" value="FAD/NAD(P)-binding domain"/>
    <property type="match status" value="1"/>
</dbReference>